<gene>
    <name evidence="2" type="ORF">SBOR_0340</name>
</gene>
<protein>
    <submittedName>
        <fullName evidence="2">Uncharacterized protein</fullName>
    </submittedName>
</protein>
<feature type="compositionally biased region" description="Basic residues" evidence="1">
    <location>
        <begin position="1"/>
        <end position="15"/>
    </location>
</feature>
<feature type="region of interest" description="Disordered" evidence="1">
    <location>
        <begin position="1"/>
        <end position="21"/>
    </location>
</feature>
<keyword evidence="3" id="KW-1185">Reference proteome</keyword>
<dbReference type="EMBL" id="AYSA01000013">
    <property type="protein sequence ID" value="ESZ99299.1"/>
    <property type="molecule type" value="Genomic_DNA"/>
</dbReference>
<reference evidence="2 3" key="1">
    <citation type="journal article" date="2014" name="Genome Announc.">
        <title>Draft genome sequence of Sclerotinia borealis, a psychrophilic plant pathogenic fungus.</title>
        <authorList>
            <person name="Mardanov A.V."/>
            <person name="Beletsky A.V."/>
            <person name="Kadnikov V.V."/>
            <person name="Ignatov A.N."/>
            <person name="Ravin N.V."/>
        </authorList>
    </citation>
    <scope>NUCLEOTIDE SEQUENCE [LARGE SCALE GENOMIC DNA]</scope>
    <source>
        <strain evidence="3">F-4157</strain>
    </source>
</reference>
<dbReference type="OrthoDB" id="5413827at2759"/>
<dbReference type="AlphaFoldDB" id="W9CXD7"/>
<feature type="region of interest" description="Disordered" evidence="1">
    <location>
        <begin position="370"/>
        <end position="392"/>
    </location>
</feature>
<sequence length="392" mass="44121">MGKGNFQRRKGKKPGKNYMPGASMRGHLMAKGFNAAATNHESTRETATPDAADILSISGLGQSYSSTEKGMFAHDPTSRSAFEDLGILYLQSPYVLSSISNMLRHESVYLRYFKPAAANSSASKDRRGNIIATSDSSDILVTAIESMFNLSVICRQTYLDIVGGSLLYKLRGFRFTSPEIMAHFFDKIQGSWNLIPDISLEFEVKCGGDFGFVCWAVMLLTSSHNLEKLKLKISVCAVKEEEDLRDHPHNVFNSIVGIKTLWEWIDAGLKRTHRLKDFSVELIGDDSLSSYVKFGGDKEGWYLLRNWDALKHIEHEDMLHLGKMLTKRYPIFSGLTNGWNRDNLFKDDGILLDYKEPVATLEDALDILEEEEEEEEELEAQEDDDAGVDMDS</sequence>
<proteinExistence type="predicted"/>
<name>W9CXD7_SCLBF</name>
<accession>W9CXD7</accession>
<evidence type="ECO:0000313" key="3">
    <source>
        <dbReference type="Proteomes" id="UP000019487"/>
    </source>
</evidence>
<dbReference type="Proteomes" id="UP000019487">
    <property type="component" value="Unassembled WGS sequence"/>
</dbReference>
<evidence type="ECO:0000313" key="2">
    <source>
        <dbReference type="EMBL" id="ESZ99299.1"/>
    </source>
</evidence>
<dbReference type="HOGENOM" id="CLU_715696_0_0_1"/>
<organism evidence="2 3">
    <name type="scientific">Sclerotinia borealis (strain F-4128)</name>
    <dbReference type="NCBI Taxonomy" id="1432307"/>
    <lineage>
        <taxon>Eukaryota</taxon>
        <taxon>Fungi</taxon>
        <taxon>Dikarya</taxon>
        <taxon>Ascomycota</taxon>
        <taxon>Pezizomycotina</taxon>
        <taxon>Leotiomycetes</taxon>
        <taxon>Helotiales</taxon>
        <taxon>Sclerotiniaceae</taxon>
        <taxon>Sclerotinia</taxon>
    </lineage>
</organism>
<comment type="caution">
    <text evidence="2">The sequence shown here is derived from an EMBL/GenBank/DDBJ whole genome shotgun (WGS) entry which is preliminary data.</text>
</comment>
<evidence type="ECO:0000256" key="1">
    <source>
        <dbReference type="SAM" id="MobiDB-lite"/>
    </source>
</evidence>